<dbReference type="AlphaFoldDB" id="A0A813J7C2"/>
<dbReference type="InterPro" id="IPR052758">
    <property type="entry name" value="SRC_co-chaperone"/>
</dbReference>
<dbReference type="InterPro" id="IPR001623">
    <property type="entry name" value="DnaJ_domain"/>
</dbReference>
<dbReference type="PANTHER" id="PTHR44200">
    <property type="entry name" value="DNAJ HOMOLOG SUBFAMILY C MEMBER 7"/>
    <property type="match status" value="1"/>
</dbReference>
<reference evidence="3" key="1">
    <citation type="submission" date="2021-02" db="EMBL/GenBank/DDBJ databases">
        <authorList>
            <person name="Dougan E. K."/>
            <person name="Rhodes N."/>
            <person name="Thang M."/>
            <person name="Chan C."/>
        </authorList>
    </citation>
    <scope>NUCLEOTIDE SEQUENCE</scope>
</reference>
<sequence>MALVGPGALTEYTGGPRGGGRSRGFVSVNEPAQGFFITGSSIGAMNGVYGRVKNDSLWSPHTILLAYRNDDKPFWTMALVTNADKAKNKSKSQFNHGSDQEDSEDDYDEDASREWLFIDADGRDRFTHSGDTIVPGAGVSWTHVHRGVAKPKKDAKSRSAQRSASRSSSSSSSSSAGEDADASECATTALEVQAPDDEEELPWQVIAILDRQTMRDMRYTQQCYEEAIRVAIAGEKLAKPALSNLERAAGCWLFKVIAKRGIEVHVSPDTDAPVVSFKDFGEYVNVKELRGTWLRLQQVAPSLPGFEYDNDDDDCDDEAGFWVLLETAESQARLTRVAEEDMPTRQAELPDDAEADIFDRPFEPRLEDQSGEGADDTPEEPSSGEPTAPDELVEHGVVLPPPELEHAIGTEVMLEGLGKESFNGQLATIVTRLTEDDRQGVKLKISGQKISIRVMSLRAIRTNEDGPLARHARILGLSLAALGLETSEPEQQQQQQKQRQQQQRQYPRQAAMALLGAALRAVQRDVCDGAGGAQLDAQTAYDALAAAIMDHAQTPEDSDGAAAAASQPRADNEAPPKSPHEALESGALGTRAAAAATLASSTQSLAKVEAGIAALRQIMIDEQSRKHRAGKQAGSSGFDNDSDSLRLRLTLVRALLRCHRESEAKAEADVAKRLHPESAAATLWYGRCLLRAGLSKREEGLLALTEALSLAGSDGLWATQEAKRRLEGARQVERGERRAKDAYARGLFTEAATLYGEAIKGADVLGDDKWSRAELHAQRAACHRRARDFRPAIADLDVALSLFPGFKRALFRRGVCLLEAGQIQEAVRSLEILMGLDRTWPNLLEWMVRAHALQRRQGTGDRRGFADIRGFADGWAEAPEERDIATEKNHYTVLGVPADATEKQLKRAYRVMSLKFHPDKEGGSTRAFQFLAL</sequence>
<dbReference type="PROSITE" id="PS50076">
    <property type="entry name" value="DNAJ_2"/>
    <property type="match status" value="1"/>
</dbReference>
<evidence type="ECO:0000259" key="2">
    <source>
        <dbReference type="PROSITE" id="PS50076"/>
    </source>
</evidence>
<feature type="region of interest" description="Disordered" evidence="1">
    <location>
        <begin position="143"/>
        <end position="185"/>
    </location>
</feature>
<dbReference type="SMART" id="SM00271">
    <property type="entry name" value="DnaJ"/>
    <property type="match status" value="1"/>
</dbReference>
<comment type="caution">
    <text evidence="3">The sequence shown here is derived from an EMBL/GenBank/DDBJ whole genome shotgun (WGS) entry which is preliminary data.</text>
</comment>
<feature type="compositionally biased region" description="Basic and acidic residues" evidence="1">
    <location>
        <begin position="570"/>
        <end position="583"/>
    </location>
</feature>
<dbReference type="Pfam" id="PF00226">
    <property type="entry name" value="DnaJ"/>
    <property type="match status" value="1"/>
</dbReference>
<dbReference type="SMART" id="SM00028">
    <property type="entry name" value="TPR"/>
    <property type="match status" value="3"/>
</dbReference>
<organism evidence="3 4">
    <name type="scientific">Polarella glacialis</name>
    <name type="common">Dinoflagellate</name>
    <dbReference type="NCBI Taxonomy" id="89957"/>
    <lineage>
        <taxon>Eukaryota</taxon>
        <taxon>Sar</taxon>
        <taxon>Alveolata</taxon>
        <taxon>Dinophyceae</taxon>
        <taxon>Suessiales</taxon>
        <taxon>Suessiaceae</taxon>
        <taxon>Polarella</taxon>
    </lineage>
</organism>
<evidence type="ECO:0000256" key="1">
    <source>
        <dbReference type="SAM" id="MobiDB-lite"/>
    </source>
</evidence>
<feature type="compositionally biased region" description="Basic and acidic residues" evidence="1">
    <location>
        <begin position="357"/>
        <end position="368"/>
    </location>
</feature>
<feature type="compositionally biased region" description="Acidic residues" evidence="1">
    <location>
        <begin position="100"/>
        <end position="110"/>
    </location>
</feature>
<feature type="compositionally biased region" description="Acidic residues" evidence="1">
    <location>
        <begin position="369"/>
        <end position="379"/>
    </location>
</feature>
<protein>
    <recommendedName>
        <fullName evidence="2">J domain-containing protein</fullName>
    </recommendedName>
</protein>
<evidence type="ECO:0000313" key="3">
    <source>
        <dbReference type="EMBL" id="CAE8668410.1"/>
    </source>
</evidence>
<dbReference type="PRINTS" id="PR00625">
    <property type="entry name" value="JDOMAIN"/>
</dbReference>
<dbReference type="InterPro" id="IPR036869">
    <property type="entry name" value="J_dom_sf"/>
</dbReference>
<proteinExistence type="predicted"/>
<dbReference type="Gene3D" id="1.10.287.110">
    <property type="entry name" value="DnaJ domain"/>
    <property type="match status" value="1"/>
</dbReference>
<feature type="region of interest" description="Disordered" evidence="1">
    <location>
        <begin position="486"/>
        <end position="507"/>
    </location>
</feature>
<dbReference type="Gene3D" id="1.25.40.10">
    <property type="entry name" value="Tetratricopeptide repeat domain"/>
    <property type="match status" value="1"/>
</dbReference>
<accession>A0A813J7C2</accession>
<gene>
    <name evidence="3" type="ORF">PGLA2088_LOCUS16915</name>
</gene>
<dbReference type="PANTHER" id="PTHR44200:SF1">
    <property type="entry name" value="DNAJ HOMOLOG SUBFAMILY C MEMBER 7"/>
    <property type="match status" value="1"/>
</dbReference>
<feature type="compositionally biased region" description="Low complexity" evidence="1">
    <location>
        <begin position="491"/>
        <end position="507"/>
    </location>
</feature>
<dbReference type="CDD" id="cd06257">
    <property type="entry name" value="DnaJ"/>
    <property type="match status" value="1"/>
</dbReference>
<dbReference type="InterPro" id="IPR019734">
    <property type="entry name" value="TPR_rpt"/>
</dbReference>
<evidence type="ECO:0000313" key="4">
    <source>
        <dbReference type="Proteomes" id="UP000626109"/>
    </source>
</evidence>
<dbReference type="InterPro" id="IPR011990">
    <property type="entry name" value="TPR-like_helical_dom_sf"/>
</dbReference>
<dbReference type="Proteomes" id="UP000626109">
    <property type="component" value="Unassembled WGS sequence"/>
</dbReference>
<dbReference type="EMBL" id="CAJNNW010021750">
    <property type="protein sequence ID" value="CAE8668410.1"/>
    <property type="molecule type" value="Genomic_DNA"/>
</dbReference>
<name>A0A813J7C2_POLGL</name>
<dbReference type="SUPFAM" id="SSF46565">
    <property type="entry name" value="Chaperone J-domain"/>
    <property type="match status" value="1"/>
</dbReference>
<feature type="region of interest" description="Disordered" evidence="1">
    <location>
        <begin position="554"/>
        <end position="583"/>
    </location>
</feature>
<feature type="region of interest" description="Disordered" evidence="1">
    <location>
        <begin position="1"/>
        <end position="24"/>
    </location>
</feature>
<dbReference type="SUPFAM" id="SSF48452">
    <property type="entry name" value="TPR-like"/>
    <property type="match status" value="1"/>
</dbReference>
<feature type="region of interest" description="Disordered" evidence="1">
    <location>
        <begin position="335"/>
        <end position="390"/>
    </location>
</feature>
<feature type="region of interest" description="Disordered" evidence="1">
    <location>
        <begin position="86"/>
        <end position="110"/>
    </location>
</feature>
<feature type="domain" description="J" evidence="2">
    <location>
        <begin position="889"/>
        <end position="933"/>
    </location>
</feature>
<feature type="compositionally biased region" description="Low complexity" evidence="1">
    <location>
        <begin position="158"/>
        <end position="176"/>
    </location>
</feature>